<keyword evidence="8" id="KW-0963">Cytoplasm</keyword>
<dbReference type="SUPFAM" id="SSF52949">
    <property type="entry name" value="Macro domain-like"/>
    <property type="match status" value="1"/>
</dbReference>
<feature type="active site" evidence="8">
    <location>
        <position position="263"/>
    </location>
</feature>
<accession>A0A543B2Z5</accession>
<dbReference type="PROSITE" id="PS00631">
    <property type="entry name" value="CYTOSOL_AP"/>
    <property type="match status" value="1"/>
</dbReference>
<dbReference type="Pfam" id="PF02789">
    <property type="entry name" value="Peptidase_M17_N"/>
    <property type="match status" value="1"/>
</dbReference>
<evidence type="ECO:0000256" key="8">
    <source>
        <dbReference type="HAMAP-Rule" id="MF_00181"/>
    </source>
</evidence>
<dbReference type="PRINTS" id="PR00481">
    <property type="entry name" value="LAMNOPPTDASE"/>
</dbReference>
<comment type="catalytic activity">
    <reaction evidence="2 8">
        <text>Release of an N-terminal amino acid, preferentially leucine, but not glutamic or aspartic acids.</text>
        <dbReference type="EC" id="3.4.11.10"/>
    </reaction>
</comment>
<dbReference type="EC" id="3.4.11.1" evidence="8"/>
<keyword evidence="8" id="KW-0479">Metal-binding</keyword>
<keyword evidence="4 8" id="KW-0031">Aminopeptidase</keyword>
<proteinExistence type="inferred from homology"/>
<evidence type="ECO:0000256" key="4">
    <source>
        <dbReference type="ARBA" id="ARBA00022438"/>
    </source>
</evidence>
<dbReference type="SUPFAM" id="SSF53187">
    <property type="entry name" value="Zn-dependent exopeptidases"/>
    <property type="match status" value="1"/>
</dbReference>
<comment type="function">
    <text evidence="7 8">Presumably involved in the processing and regular turnover of intracellular proteins. Catalyzes the removal of unsubstituted N-terminal amino acids from various peptides.</text>
</comment>
<evidence type="ECO:0000259" key="9">
    <source>
        <dbReference type="PROSITE" id="PS00631"/>
    </source>
</evidence>
<gene>
    <name evidence="8" type="primary">pepA</name>
    <name evidence="10" type="ORF">FB566_4773</name>
</gene>
<feature type="active site" evidence="8">
    <location>
        <position position="337"/>
    </location>
</feature>
<dbReference type="Pfam" id="PF00883">
    <property type="entry name" value="Peptidase_M17"/>
    <property type="match status" value="1"/>
</dbReference>
<keyword evidence="11" id="KW-1185">Reference proteome</keyword>
<comment type="caution">
    <text evidence="10">The sequence shown here is derived from an EMBL/GenBank/DDBJ whole genome shotgun (WGS) entry which is preliminary data.</text>
</comment>
<dbReference type="InterPro" id="IPR008283">
    <property type="entry name" value="Peptidase_M17_N"/>
</dbReference>
<feature type="domain" description="Cytosol aminopeptidase" evidence="9">
    <location>
        <begin position="331"/>
        <end position="338"/>
    </location>
</feature>
<keyword evidence="5 8" id="KW-0645">Protease</keyword>
<dbReference type="RefSeq" id="WP_246100282.1">
    <property type="nucleotide sequence ID" value="NZ_JBHTGS010000002.1"/>
</dbReference>
<evidence type="ECO:0000313" key="11">
    <source>
        <dbReference type="Proteomes" id="UP000317043"/>
    </source>
</evidence>
<dbReference type="CDD" id="cd00433">
    <property type="entry name" value="Peptidase_M17"/>
    <property type="match status" value="1"/>
</dbReference>
<feature type="binding site" evidence="8">
    <location>
        <position position="335"/>
    </location>
    <ligand>
        <name>Mn(2+)</name>
        <dbReference type="ChEBI" id="CHEBI:29035"/>
        <label>2</label>
    </ligand>
</feature>
<dbReference type="FunCoup" id="A0A543B2Z5">
    <property type="interactions" value="317"/>
</dbReference>
<evidence type="ECO:0000313" key="10">
    <source>
        <dbReference type="EMBL" id="TQL79172.1"/>
    </source>
</evidence>
<dbReference type="InParanoid" id="A0A543B2Z5"/>
<dbReference type="GO" id="GO:0005737">
    <property type="term" value="C:cytoplasm"/>
    <property type="evidence" value="ECO:0007669"/>
    <property type="project" value="UniProtKB-SubCell"/>
</dbReference>
<feature type="binding site" evidence="8">
    <location>
        <position position="335"/>
    </location>
    <ligand>
        <name>Mn(2+)</name>
        <dbReference type="ChEBI" id="CHEBI:29035"/>
        <label>1</label>
    </ligand>
</feature>
<dbReference type="InterPro" id="IPR000819">
    <property type="entry name" value="Peptidase_M17_C"/>
</dbReference>
<dbReference type="InterPro" id="IPR043472">
    <property type="entry name" value="Macro_dom-like"/>
</dbReference>
<dbReference type="InterPro" id="IPR023042">
    <property type="entry name" value="Peptidase_M17_leu_NH2_pept"/>
</dbReference>
<organism evidence="10 11">
    <name type="scientific">Stackebrandtia endophytica</name>
    <dbReference type="NCBI Taxonomy" id="1496996"/>
    <lineage>
        <taxon>Bacteria</taxon>
        <taxon>Bacillati</taxon>
        <taxon>Actinomycetota</taxon>
        <taxon>Actinomycetes</taxon>
        <taxon>Glycomycetales</taxon>
        <taxon>Glycomycetaceae</taxon>
        <taxon>Stackebrandtia</taxon>
    </lineage>
</organism>
<evidence type="ECO:0000256" key="7">
    <source>
        <dbReference type="ARBA" id="ARBA00049972"/>
    </source>
</evidence>
<evidence type="ECO:0000256" key="3">
    <source>
        <dbReference type="ARBA" id="ARBA00009528"/>
    </source>
</evidence>
<dbReference type="AlphaFoldDB" id="A0A543B2Z5"/>
<comment type="similarity">
    <text evidence="3 8">Belongs to the peptidase M17 family.</text>
</comment>
<dbReference type="Gene3D" id="3.40.630.10">
    <property type="entry name" value="Zn peptidases"/>
    <property type="match status" value="1"/>
</dbReference>
<dbReference type="HAMAP" id="MF_00181">
    <property type="entry name" value="Cytosol_peptidase_M17"/>
    <property type="match status" value="1"/>
</dbReference>
<feature type="binding site" evidence="8">
    <location>
        <position position="256"/>
    </location>
    <ligand>
        <name>Mn(2+)</name>
        <dbReference type="ChEBI" id="CHEBI:29035"/>
        <label>1</label>
    </ligand>
</feature>
<feature type="binding site" evidence="8">
    <location>
        <position position="274"/>
    </location>
    <ligand>
        <name>Mn(2+)</name>
        <dbReference type="ChEBI" id="CHEBI:29035"/>
        <label>2</label>
    </ligand>
</feature>
<dbReference type="GO" id="GO:0006508">
    <property type="term" value="P:proteolysis"/>
    <property type="evidence" value="ECO:0007669"/>
    <property type="project" value="UniProtKB-KW"/>
</dbReference>
<dbReference type="PANTHER" id="PTHR11963">
    <property type="entry name" value="LEUCINE AMINOPEPTIDASE-RELATED"/>
    <property type="match status" value="1"/>
</dbReference>
<dbReference type="PANTHER" id="PTHR11963:SF23">
    <property type="entry name" value="CYTOSOL AMINOPEPTIDASE"/>
    <property type="match status" value="1"/>
</dbReference>
<evidence type="ECO:0000256" key="6">
    <source>
        <dbReference type="ARBA" id="ARBA00022801"/>
    </source>
</evidence>
<reference evidence="10 11" key="1">
    <citation type="submission" date="2019-06" db="EMBL/GenBank/DDBJ databases">
        <title>Sequencing the genomes of 1000 actinobacteria strains.</title>
        <authorList>
            <person name="Klenk H.-P."/>
        </authorList>
    </citation>
    <scope>NUCLEOTIDE SEQUENCE [LARGE SCALE GENOMIC DNA]</scope>
    <source>
        <strain evidence="10 11">DSM 45928</strain>
    </source>
</reference>
<dbReference type="Proteomes" id="UP000317043">
    <property type="component" value="Unassembled WGS sequence"/>
</dbReference>
<feature type="binding site" evidence="8">
    <location>
        <position position="251"/>
    </location>
    <ligand>
        <name>Mn(2+)</name>
        <dbReference type="ChEBI" id="CHEBI:29035"/>
        <label>2</label>
    </ligand>
</feature>
<feature type="binding site" evidence="8">
    <location>
        <position position="333"/>
    </location>
    <ligand>
        <name>Mn(2+)</name>
        <dbReference type="ChEBI" id="CHEBI:29035"/>
        <label>1</label>
    </ligand>
</feature>
<dbReference type="EMBL" id="VFOW01000001">
    <property type="protein sequence ID" value="TQL79172.1"/>
    <property type="molecule type" value="Genomic_DNA"/>
</dbReference>
<comment type="subcellular location">
    <subcellularLocation>
        <location evidence="8">Cytoplasm</location>
    </subcellularLocation>
</comment>
<keyword evidence="6 8" id="KW-0378">Hydrolase</keyword>
<evidence type="ECO:0000256" key="5">
    <source>
        <dbReference type="ARBA" id="ARBA00022670"/>
    </source>
</evidence>
<dbReference type="Gene3D" id="3.40.220.10">
    <property type="entry name" value="Leucine Aminopeptidase, subunit E, domain 1"/>
    <property type="match status" value="1"/>
</dbReference>
<dbReference type="EC" id="3.4.11.10" evidence="8"/>
<evidence type="ECO:0000256" key="1">
    <source>
        <dbReference type="ARBA" id="ARBA00000135"/>
    </source>
</evidence>
<dbReference type="NCBIfam" id="NF002073">
    <property type="entry name" value="PRK00913.1-2"/>
    <property type="match status" value="1"/>
</dbReference>
<sequence>MTTLALSTAAPAQAEVDVLVVGLHKGEDGPFLAPGAESVESAFSELSSALATMGATGAAGTVTSIPALGRVPATIITAVGLGEPSESGTSAETLRRAAGSVVRTAAGKTSIGFALNGDGEAIALGALLGAYQFDGYKTDRSDHKAPVEEIVLFGVTVDTDRVDALAEGVAATRDWSNIPGNLLPPAEFADQVAQRATAAGLGVEVLDENALADGGYGGILAVGMGSSRKPRLVRLTWRPEGATKHVALVGKGITFDTGGISIKPAQGMWDMKGDMAGAAAVAGAMLSIAAIAPTVNVTAYLALAENMPSGDAYRPGDVITAYGGKTIEVLNTDAEGRMVMSDALVRASEDEPDAIYDVATLTGGQVMALGKRIAGVMGTDEETARVKRVGEAVGEQAWPMPMPEEIRKVMKSPIADVQQCATGLERSGHMLQGGIFLSHFVPEDQPWAHIDIAGPADHGGESYGYIVKGATGFAARTLVALAEDHAAR</sequence>
<protein>
    <recommendedName>
        <fullName evidence="8">Probable cytosol aminopeptidase</fullName>
        <ecNumber evidence="8">3.4.11.1</ecNumber>
    </recommendedName>
    <alternativeName>
        <fullName evidence="8">Leucine aminopeptidase</fullName>
        <shortName evidence="8">LAP</shortName>
        <ecNumber evidence="8">3.4.11.10</ecNumber>
    </alternativeName>
    <alternativeName>
        <fullName evidence="8">Leucyl aminopeptidase</fullName>
    </alternativeName>
</protein>
<comment type="catalytic activity">
    <reaction evidence="1 8">
        <text>Release of an N-terminal amino acid, Xaa-|-Yaa-, in which Xaa is preferably Leu, but may be other amino acids including Pro although not Arg or Lys, and Yaa may be Pro. Amino acid amides and methyl esters are also readily hydrolyzed, but rates on arylamides are exceedingly low.</text>
        <dbReference type="EC" id="3.4.11.1"/>
    </reaction>
</comment>
<evidence type="ECO:0000256" key="2">
    <source>
        <dbReference type="ARBA" id="ARBA00000967"/>
    </source>
</evidence>
<dbReference type="GO" id="GO:0070006">
    <property type="term" value="F:metalloaminopeptidase activity"/>
    <property type="evidence" value="ECO:0007669"/>
    <property type="project" value="InterPro"/>
</dbReference>
<keyword evidence="8" id="KW-0464">Manganese</keyword>
<feature type="binding site" evidence="8">
    <location>
        <position position="256"/>
    </location>
    <ligand>
        <name>Mn(2+)</name>
        <dbReference type="ChEBI" id="CHEBI:29035"/>
        <label>2</label>
    </ligand>
</feature>
<name>A0A543B2Z5_9ACTN</name>
<comment type="cofactor">
    <cofactor evidence="8">
        <name>Mn(2+)</name>
        <dbReference type="ChEBI" id="CHEBI:29035"/>
    </cofactor>
    <text evidence="8">Binds 2 manganese ions per subunit.</text>
</comment>
<dbReference type="InterPro" id="IPR011356">
    <property type="entry name" value="Leucine_aapep/pepB"/>
</dbReference>
<dbReference type="GO" id="GO:0030145">
    <property type="term" value="F:manganese ion binding"/>
    <property type="evidence" value="ECO:0007669"/>
    <property type="project" value="UniProtKB-UniRule"/>
</dbReference>